<protein>
    <submittedName>
        <fullName evidence="1">Uncharacterized protein</fullName>
    </submittedName>
</protein>
<reference evidence="1" key="1">
    <citation type="submission" date="2023-07" db="EMBL/GenBank/DDBJ databases">
        <title>Sorghum-associated microbial communities from plants grown in Nebraska, USA.</title>
        <authorList>
            <person name="Schachtman D."/>
        </authorList>
    </citation>
    <scope>NUCLEOTIDE SEQUENCE</scope>
    <source>
        <strain evidence="1">BE56</strain>
    </source>
</reference>
<organism evidence="1 2">
    <name type="scientific">Pseudomonas hunanensis</name>
    <dbReference type="NCBI Taxonomy" id="1247546"/>
    <lineage>
        <taxon>Bacteria</taxon>
        <taxon>Pseudomonadati</taxon>
        <taxon>Pseudomonadota</taxon>
        <taxon>Gammaproteobacteria</taxon>
        <taxon>Pseudomonadales</taxon>
        <taxon>Pseudomonadaceae</taxon>
        <taxon>Pseudomonas</taxon>
    </lineage>
</organism>
<dbReference type="Proteomes" id="UP001259587">
    <property type="component" value="Unassembled WGS sequence"/>
</dbReference>
<keyword evidence="2" id="KW-1185">Reference proteome</keyword>
<accession>A0ACC6JX37</accession>
<comment type="caution">
    <text evidence="1">The sequence shown here is derived from an EMBL/GenBank/DDBJ whole genome shotgun (WGS) entry which is preliminary data.</text>
</comment>
<evidence type="ECO:0000313" key="2">
    <source>
        <dbReference type="Proteomes" id="UP001259587"/>
    </source>
</evidence>
<sequence>MALKWNRLYTDLLRGSRSTLWGNWALNPVIKPGAVGIVDPSSGDFTLVNDVLPNAEVIKMEQGRRWSISSKDVTRKQTKANISGTVFDPATGAQVKPDLTIEWAFGKEQSIVSEFALNSEHRLKDLALLRDQFDWLYAQAEKVGMASNGRIAEGFGVVTNVIYADSGVNAGAKSKDATFSMSGTASGLNTLLGENGISGKGAATFLTSRNSSAVESHTLPAQDGQKATAPLPVAYSFASFGPGKLVIPVWVQQIGTLRMHVDSKASSATTYLTKVTLAYDLPGKGRVEEGPITIPGGLSHNFNIPMAASRLDFKAEFVNVGQNETIRRHWATPVSQWVGGARTINLYGTWPGSPSVKVVEED</sequence>
<proteinExistence type="predicted"/>
<name>A0ACC6JX37_9PSED</name>
<gene>
    <name evidence="1" type="ORF">J2W83_000347</name>
</gene>
<dbReference type="EMBL" id="JAVDTH010000001">
    <property type="protein sequence ID" value="MDR6710758.1"/>
    <property type="molecule type" value="Genomic_DNA"/>
</dbReference>
<evidence type="ECO:0000313" key="1">
    <source>
        <dbReference type="EMBL" id="MDR6710758.1"/>
    </source>
</evidence>